<keyword evidence="1" id="KW-0472">Membrane</keyword>
<dbReference type="EMBL" id="HACM01012293">
    <property type="protein sequence ID" value="CRZ12735.1"/>
    <property type="molecule type" value="Transcribed_RNA"/>
</dbReference>
<accession>A0A0H5REU5</accession>
<name>A0A0H5REU5_9EUKA</name>
<dbReference type="AlphaFoldDB" id="A0A0H5REU5"/>
<sequence length="121" mass="13605">MPCICSRNDQSVVGSVFGVDPNRTAIRKHEVELSIVWINIDHKSVRLPADFTMPGTEFVGNLAKRSTWLFPWSSISHVFLLATYIFLSLADQFHRTLPDKLSMAAVSIEQGTPQPSTIYRV</sequence>
<protein>
    <submittedName>
        <fullName evidence="2">Uncharacterized protein</fullName>
    </submittedName>
</protein>
<evidence type="ECO:0000256" key="1">
    <source>
        <dbReference type="SAM" id="Phobius"/>
    </source>
</evidence>
<reference evidence="2" key="1">
    <citation type="submission" date="2015-04" db="EMBL/GenBank/DDBJ databases">
        <title>The genome sequence of the plant pathogenic Rhizarian Plasmodiophora brassicae reveals insights in its biotrophic life cycle and the origin of chitin synthesis.</title>
        <authorList>
            <person name="Schwelm A."/>
            <person name="Fogelqvist J."/>
            <person name="Knaust A."/>
            <person name="Julke S."/>
            <person name="Lilja T."/>
            <person name="Dhandapani V."/>
            <person name="Bonilla-Rosso G."/>
            <person name="Karlsson M."/>
            <person name="Shevchenko A."/>
            <person name="Choi S.R."/>
            <person name="Kim H.G."/>
            <person name="Park J.Y."/>
            <person name="Lim Y.P."/>
            <person name="Ludwig-Muller J."/>
            <person name="Dixelius C."/>
        </authorList>
    </citation>
    <scope>NUCLEOTIDE SEQUENCE</scope>
    <source>
        <tissue evidence="2">Potato root galls</tissue>
    </source>
</reference>
<evidence type="ECO:0000313" key="2">
    <source>
        <dbReference type="EMBL" id="CRZ12735.1"/>
    </source>
</evidence>
<feature type="transmembrane region" description="Helical" evidence="1">
    <location>
        <begin position="69"/>
        <end position="90"/>
    </location>
</feature>
<keyword evidence="1" id="KW-1133">Transmembrane helix</keyword>
<proteinExistence type="predicted"/>
<keyword evidence="1" id="KW-0812">Transmembrane</keyword>
<feature type="non-terminal residue" evidence="2">
    <location>
        <position position="121"/>
    </location>
</feature>
<organism evidence="2">
    <name type="scientific">Spongospora subterranea</name>
    <dbReference type="NCBI Taxonomy" id="70186"/>
    <lineage>
        <taxon>Eukaryota</taxon>
        <taxon>Sar</taxon>
        <taxon>Rhizaria</taxon>
        <taxon>Endomyxa</taxon>
        <taxon>Phytomyxea</taxon>
        <taxon>Plasmodiophorida</taxon>
        <taxon>Plasmodiophoridae</taxon>
        <taxon>Spongospora</taxon>
    </lineage>
</organism>